<gene>
    <name evidence="2" type="ORF">ET471_06140</name>
</gene>
<dbReference type="KEGG" id="xya:ET471_06140"/>
<feature type="compositionally biased region" description="Basic and acidic residues" evidence="1">
    <location>
        <begin position="25"/>
        <end position="36"/>
    </location>
</feature>
<dbReference type="AlphaFoldDB" id="A0A4P6F2E6"/>
<accession>A0A4P6F2E6</accession>
<keyword evidence="3" id="KW-1185">Reference proteome</keyword>
<evidence type="ECO:0000313" key="3">
    <source>
        <dbReference type="Proteomes" id="UP000292118"/>
    </source>
</evidence>
<dbReference type="Proteomes" id="UP000292118">
    <property type="component" value="Chromosome"/>
</dbReference>
<proteinExistence type="predicted"/>
<name>A0A4P6F2E6_9MICO</name>
<dbReference type="Gene3D" id="1.10.1070.20">
    <property type="match status" value="1"/>
</dbReference>
<evidence type="ECO:0000313" key="2">
    <source>
        <dbReference type="EMBL" id="QAY69674.1"/>
    </source>
</evidence>
<dbReference type="EMBL" id="CP035493">
    <property type="protein sequence ID" value="QAY69674.1"/>
    <property type="molecule type" value="Genomic_DNA"/>
</dbReference>
<protein>
    <recommendedName>
        <fullName evidence="4">HipA-like C-terminal domain-containing protein</fullName>
    </recommendedName>
</protein>
<reference evidence="2 3" key="1">
    <citation type="submission" date="2019-01" db="EMBL/GenBank/DDBJ databases">
        <title>Genome sequencing of strain FW10M-9.</title>
        <authorList>
            <person name="Heo J."/>
            <person name="Kim S.-J."/>
            <person name="Kim J.-S."/>
            <person name="Hong S.-B."/>
            <person name="Kwon S.-W."/>
        </authorList>
    </citation>
    <scope>NUCLEOTIDE SEQUENCE [LARGE SCALE GENOMIC DNA]</scope>
    <source>
        <strain evidence="2 3">FW10M-9</strain>
    </source>
</reference>
<dbReference type="OrthoDB" id="9812605at2"/>
<feature type="region of interest" description="Disordered" evidence="1">
    <location>
        <begin position="1"/>
        <end position="43"/>
    </location>
</feature>
<dbReference type="RefSeq" id="WP_129187065.1">
    <property type="nucleotide sequence ID" value="NZ_CP035493.1"/>
</dbReference>
<sequence>MVAAGETSQGRRPAAETDVSAWAVIRDEPGGRDPNKRWVAPDADSPRHEHWLWKSRQPTGDGSEYALTDCAEVVVSLLAMTLGIPAAECRYAVCDGELGLISRNVAPEGYSLNTGRTYLPEVDGYVRLPERGAEDGAAGRMRLDRGYTLESVRTVLADVAPPPGVGGYTAFGVFAGYLVLDALVGNSDRHPGNWALLESGEGARHLAPTYDHGTALGAGLTASNRAVRDPIAFARRGRANPFTPARQLLVDLALDAVHRSGAYGWLDGVATLDEVRIRATLEAPGERLSVDASTFMRRVVLENRRRLCDGDTAED</sequence>
<evidence type="ECO:0000256" key="1">
    <source>
        <dbReference type="SAM" id="MobiDB-lite"/>
    </source>
</evidence>
<organism evidence="2 3">
    <name type="scientific">Xylanimonas protaetiae</name>
    <dbReference type="NCBI Taxonomy" id="2509457"/>
    <lineage>
        <taxon>Bacteria</taxon>
        <taxon>Bacillati</taxon>
        <taxon>Actinomycetota</taxon>
        <taxon>Actinomycetes</taxon>
        <taxon>Micrococcales</taxon>
        <taxon>Promicromonosporaceae</taxon>
        <taxon>Xylanimonas</taxon>
    </lineage>
</organism>
<feature type="compositionally biased region" description="Polar residues" evidence="1">
    <location>
        <begin position="1"/>
        <end position="10"/>
    </location>
</feature>
<evidence type="ECO:0008006" key="4">
    <source>
        <dbReference type="Google" id="ProtNLM"/>
    </source>
</evidence>